<evidence type="ECO:0000256" key="1">
    <source>
        <dbReference type="SAM" id="Phobius"/>
    </source>
</evidence>
<dbReference type="Proteomes" id="UP000192940">
    <property type="component" value="Chromosome I"/>
</dbReference>
<evidence type="ECO:0000313" key="2">
    <source>
        <dbReference type="EMBL" id="SMF86781.1"/>
    </source>
</evidence>
<dbReference type="RefSeq" id="WP_208914349.1">
    <property type="nucleotide sequence ID" value="NZ_LT840184.1"/>
</dbReference>
<keyword evidence="1" id="KW-1133">Transmembrane helix</keyword>
<name>A0A1X7HHG9_9BACL</name>
<gene>
    <name evidence="2" type="ORF">SAMN05661091_3502</name>
</gene>
<dbReference type="PANTHER" id="PTHR36833">
    <property type="entry name" value="SLR0610 PROTEIN-RELATED"/>
    <property type="match status" value="1"/>
</dbReference>
<dbReference type="STRING" id="1313296.SAMN05661091_3502"/>
<reference evidence="2 3" key="1">
    <citation type="submission" date="2017-04" db="EMBL/GenBank/DDBJ databases">
        <authorList>
            <person name="Afonso C.L."/>
            <person name="Miller P.J."/>
            <person name="Scott M.A."/>
            <person name="Spackman E."/>
            <person name="Goraichik I."/>
            <person name="Dimitrov K.M."/>
            <person name="Suarez D.L."/>
            <person name="Swayne D.E."/>
        </authorList>
    </citation>
    <scope>NUCLEOTIDE SEQUENCE [LARGE SCALE GENOMIC DNA]</scope>
    <source>
        <strain evidence="2 3">N3/975</strain>
    </source>
</reference>
<keyword evidence="3" id="KW-1185">Reference proteome</keyword>
<sequence length="269" mass="30380">MHSLIKGARRYGAIYSIIVKNCILNELEYRINFFMQIFASLASLLTHFVYVIVVYRSGVDIAGLTPDHILLFMGTYFIMTAIYAFFFVNNFFAFQGHVRHGTMDMYLIKPVSLQFILSLRLINVMGIPDFIVGIGLVCVAWQRLGLETNAIQLIGYAGYIIGGGVMTYALMMLPQVLAFWFTNTSSLYNLGAQLWEANTMPMVIYNRMIQAIGTFVFPIFLVSNIAPLYVLDKLSLTGLVWGICAPFLFFALVRVLFLQGLKRYTSASN</sequence>
<feature type="transmembrane region" description="Helical" evidence="1">
    <location>
        <begin position="153"/>
        <end position="171"/>
    </location>
</feature>
<protein>
    <submittedName>
        <fullName evidence="2">ABC-2 type transport system permease protein</fullName>
    </submittedName>
</protein>
<evidence type="ECO:0000313" key="3">
    <source>
        <dbReference type="Proteomes" id="UP000192940"/>
    </source>
</evidence>
<feature type="transmembrane region" description="Helical" evidence="1">
    <location>
        <begin position="33"/>
        <end position="57"/>
    </location>
</feature>
<proteinExistence type="predicted"/>
<dbReference type="EMBL" id="LT840184">
    <property type="protein sequence ID" value="SMF86781.1"/>
    <property type="molecule type" value="Genomic_DNA"/>
</dbReference>
<keyword evidence="1" id="KW-0812">Transmembrane</keyword>
<dbReference type="InterPro" id="IPR010390">
    <property type="entry name" value="ABC-2_transporter-like"/>
</dbReference>
<feature type="transmembrane region" description="Helical" evidence="1">
    <location>
        <begin position="113"/>
        <end position="141"/>
    </location>
</feature>
<feature type="transmembrane region" description="Helical" evidence="1">
    <location>
        <begin position="236"/>
        <end position="257"/>
    </location>
</feature>
<accession>A0A1X7HHG9</accession>
<keyword evidence="1" id="KW-0472">Membrane</keyword>
<dbReference type="PANTHER" id="PTHR36833:SF2">
    <property type="entry name" value="SLR0610 PROTEIN"/>
    <property type="match status" value="1"/>
</dbReference>
<dbReference type="AlphaFoldDB" id="A0A1X7HHG9"/>
<organism evidence="2 3">
    <name type="scientific">Paenibacillus uliginis N3/975</name>
    <dbReference type="NCBI Taxonomy" id="1313296"/>
    <lineage>
        <taxon>Bacteria</taxon>
        <taxon>Bacillati</taxon>
        <taxon>Bacillota</taxon>
        <taxon>Bacilli</taxon>
        <taxon>Bacillales</taxon>
        <taxon>Paenibacillaceae</taxon>
        <taxon>Paenibacillus</taxon>
    </lineage>
</organism>
<feature type="transmembrane region" description="Helical" evidence="1">
    <location>
        <begin position="209"/>
        <end position="230"/>
    </location>
</feature>
<feature type="transmembrane region" description="Helical" evidence="1">
    <location>
        <begin position="69"/>
        <end position="93"/>
    </location>
</feature>
<dbReference type="Pfam" id="PF06182">
    <property type="entry name" value="ABC2_membrane_6"/>
    <property type="match status" value="1"/>
</dbReference>